<proteinExistence type="predicted"/>
<dbReference type="Proteomes" id="UP000199013">
    <property type="component" value="Unassembled WGS sequence"/>
</dbReference>
<feature type="compositionally biased region" description="Basic and acidic residues" evidence="1">
    <location>
        <begin position="74"/>
        <end position="99"/>
    </location>
</feature>
<organism evidence="2 3">
    <name type="scientific">Candidatus Protofrankia californiensis</name>
    <dbReference type="NCBI Taxonomy" id="1839754"/>
    <lineage>
        <taxon>Bacteria</taxon>
        <taxon>Bacillati</taxon>
        <taxon>Actinomycetota</taxon>
        <taxon>Actinomycetes</taxon>
        <taxon>Frankiales</taxon>
        <taxon>Frankiaceae</taxon>
        <taxon>Protofrankia</taxon>
    </lineage>
</organism>
<evidence type="ECO:0000313" key="2">
    <source>
        <dbReference type="EMBL" id="SBW22980.1"/>
    </source>
</evidence>
<gene>
    <name evidence="2" type="ORF">FDG2_3387</name>
</gene>
<reference evidence="3" key="1">
    <citation type="submission" date="2016-02" db="EMBL/GenBank/DDBJ databases">
        <authorList>
            <person name="Wibberg D."/>
        </authorList>
    </citation>
    <scope>NUCLEOTIDE SEQUENCE [LARGE SCALE GENOMIC DNA]</scope>
</reference>
<feature type="region of interest" description="Disordered" evidence="1">
    <location>
        <begin position="1"/>
        <end position="25"/>
    </location>
</feature>
<feature type="compositionally biased region" description="Basic and acidic residues" evidence="1">
    <location>
        <begin position="181"/>
        <end position="196"/>
    </location>
</feature>
<feature type="region of interest" description="Disordered" evidence="1">
    <location>
        <begin position="56"/>
        <end position="119"/>
    </location>
</feature>
<name>A0A1C3NZM3_9ACTN</name>
<evidence type="ECO:0000313" key="3">
    <source>
        <dbReference type="Proteomes" id="UP000199013"/>
    </source>
</evidence>
<protein>
    <submittedName>
        <fullName evidence="2">Uncharacterized protein</fullName>
    </submittedName>
</protein>
<feature type="compositionally biased region" description="Polar residues" evidence="1">
    <location>
        <begin position="207"/>
        <end position="216"/>
    </location>
</feature>
<keyword evidence="3" id="KW-1185">Reference proteome</keyword>
<dbReference type="EMBL" id="FLUV01001417">
    <property type="protein sequence ID" value="SBW22980.1"/>
    <property type="molecule type" value="Genomic_DNA"/>
</dbReference>
<sequence>MRWESIDRSRVVPDIPSRPEGVRAGTARVVPAGIEKRPVFLKPVDGTCDDVAQRVGLSVKDRWPSTSPSAPDPVPDRPGRLGDSRLDRASSQVETDHLAGARRTGHDLTGTDPGPTAPRHDIQMVAVTGAHPRLSWRCPTLVTHARGRQQLSAARGIFVASPPGESSPLVAVAPVPSTARSSDHPAPYRDRDHSVTKPDQGGITRPHFSNTPGPRS</sequence>
<dbReference type="AlphaFoldDB" id="A0A1C3NZM3"/>
<evidence type="ECO:0000256" key="1">
    <source>
        <dbReference type="SAM" id="MobiDB-lite"/>
    </source>
</evidence>
<feature type="compositionally biased region" description="Basic and acidic residues" evidence="1">
    <location>
        <begin position="1"/>
        <end position="11"/>
    </location>
</feature>
<feature type="region of interest" description="Disordered" evidence="1">
    <location>
        <begin position="161"/>
        <end position="216"/>
    </location>
</feature>
<accession>A0A1C3NZM3</accession>